<dbReference type="RefSeq" id="WP_408131901.1">
    <property type="nucleotide sequence ID" value="NZ_JAQQDD010000060.1"/>
</dbReference>
<accession>A0ABW9CAM6</accession>
<organism evidence="1 2">
    <name type="scientific">Paraburkholderia strydomiana</name>
    <dbReference type="NCBI Taxonomy" id="1245417"/>
    <lineage>
        <taxon>Bacteria</taxon>
        <taxon>Pseudomonadati</taxon>
        <taxon>Pseudomonadota</taxon>
        <taxon>Betaproteobacteria</taxon>
        <taxon>Burkholderiales</taxon>
        <taxon>Burkholderiaceae</taxon>
        <taxon>Paraburkholderia</taxon>
    </lineage>
</organism>
<gene>
    <name evidence="1" type="ORF">PQR00_34205</name>
</gene>
<dbReference type="Proteomes" id="UP001629288">
    <property type="component" value="Unassembled WGS sequence"/>
</dbReference>
<protein>
    <submittedName>
        <fullName evidence="1">Uncharacterized protein</fullName>
    </submittedName>
</protein>
<evidence type="ECO:0000313" key="2">
    <source>
        <dbReference type="Proteomes" id="UP001629288"/>
    </source>
</evidence>
<keyword evidence="2" id="KW-1185">Reference proteome</keyword>
<reference evidence="1 2" key="1">
    <citation type="journal article" date="2024" name="Chem. Sci.">
        <title>Discovery of megapolipeptins by genome mining of a Burkholderiales bacteria collection.</title>
        <authorList>
            <person name="Paulo B.S."/>
            <person name="Recchia M.J.J."/>
            <person name="Lee S."/>
            <person name="Fergusson C.H."/>
            <person name="Romanowski S.B."/>
            <person name="Hernandez A."/>
            <person name="Krull N."/>
            <person name="Liu D.Y."/>
            <person name="Cavanagh H."/>
            <person name="Bos A."/>
            <person name="Gray C.A."/>
            <person name="Murphy B.T."/>
            <person name="Linington R.G."/>
            <person name="Eustaquio A.S."/>
        </authorList>
    </citation>
    <scope>NUCLEOTIDE SEQUENCE [LARGE SCALE GENOMIC DNA]</scope>
    <source>
        <strain evidence="1 2">RL17-379-BIB-C</strain>
    </source>
</reference>
<proteinExistence type="predicted"/>
<evidence type="ECO:0000313" key="1">
    <source>
        <dbReference type="EMBL" id="MFM0448636.1"/>
    </source>
</evidence>
<sequence length="55" mass="6414">MARIDDLEKQLAAVRADRQVPNFTHDQQAVPRDESYTLREITLSARDTFWEQSHG</sequence>
<name>A0ABW9CAM6_9BURK</name>
<dbReference type="EMBL" id="JAQQDH010000031">
    <property type="protein sequence ID" value="MFM0448636.1"/>
    <property type="molecule type" value="Genomic_DNA"/>
</dbReference>
<comment type="caution">
    <text evidence="1">The sequence shown here is derived from an EMBL/GenBank/DDBJ whole genome shotgun (WGS) entry which is preliminary data.</text>
</comment>